<dbReference type="EMBL" id="KN833746">
    <property type="protein sequence ID" value="KIK21806.1"/>
    <property type="molecule type" value="Genomic_DNA"/>
</dbReference>
<reference evidence="2" key="2">
    <citation type="submission" date="2015-01" db="EMBL/GenBank/DDBJ databases">
        <title>Evolutionary Origins and Diversification of the Mycorrhizal Mutualists.</title>
        <authorList>
            <consortium name="DOE Joint Genome Institute"/>
            <consortium name="Mycorrhizal Genomics Consortium"/>
            <person name="Kohler A."/>
            <person name="Kuo A."/>
            <person name="Nagy L.G."/>
            <person name="Floudas D."/>
            <person name="Copeland A."/>
            <person name="Barry K.W."/>
            <person name="Cichocki N."/>
            <person name="Veneault-Fourrey C."/>
            <person name="LaButti K."/>
            <person name="Lindquist E.A."/>
            <person name="Lipzen A."/>
            <person name="Lundell T."/>
            <person name="Morin E."/>
            <person name="Murat C."/>
            <person name="Riley R."/>
            <person name="Ohm R."/>
            <person name="Sun H."/>
            <person name="Tunlid A."/>
            <person name="Henrissat B."/>
            <person name="Grigoriev I.V."/>
            <person name="Hibbett D.S."/>
            <person name="Martin F."/>
        </authorList>
    </citation>
    <scope>NUCLEOTIDE SEQUENCE [LARGE SCALE GENOMIC DNA]</scope>
    <source>
        <strain evidence="2">441</strain>
    </source>
</reference>
<gene>
    <name evidence="1" type="ORF">PISMIDRAFT_680924</name>
</gene>
<proteinExistence type="predicted"/>
<dbReference type="AlphaFoldDB" id="A0A0C9YYF5"/>
<sequence length="144" mass="15617">MSNVFLSSSATSLTDSCNLAHRHPFPPLTLFGKSANRCRGRTSKSCSARIVATAISSMSGPLMIRGRGKPQYLRPSPGIPDIYIDRHMQGTMHIHPARILLIYCRTQGASDPYLNLYVFVAIRSSGGSLHTSGEDLPSTVLSGR</sequence>
<dbReference type="OrthoDB" id="10275580at2759"/>
<protein>
    <submittedName>
        <fullName evidence="1">Uncharacterized protein</fullName>
    </submittedName>
</protein>
<dbReference type="Proteomes" id="UP000054018">
    <property type="component" value="Unassembled WGS sequence"/>
</dbReference>
<name>A0A0C9YYF5_9AGAM</name>
<keyword evidence="2" id="KW-1185">Reference proteome</keyword>
<organism evidence="1 2">
    <name type="scientific">Pisolithus microcarpus 441</name>
    <dbReference type="NCBI Taxonomy" id="765257"/>
    <lineage>
        <taxon>Eukaryota</taxon>
        <taxon>Fungi</taxon>
        <taxon>Dikarya</taxon>
        <taxon>Basidiomycota</taxon>
        <taxon>Agaricomycotina</taxon>
        <taxon>Agaricomycetes</taxon>
        <taxon>Agaricomycetidae</taxon>
        <taxon>Boletales</taxon>
        <taxon>Sclerodermatineae</taxon>
        <taxon>Pisolithaceae</taxon>
        <taxon>Pisolithus</taxon>
    </lineage>
</organism>
<accession>A0A0C9YYF5</accession>
<evidence type="ECO:0000313" key="1">
    <source>
        <dbReference type="EMBL" id="KIK21806.1"/>
    </source>
</evidence>
<reference evidence="1 2" key="1">
    <citation type="submission" date="2014-04" db="EMBL/GenBank/DDBJ databases">
        <authorList>
            <consortium name="DOE Joint Genome Institute"/>
            <person name="Kuo A."/>
            <person name="Kohler A."/>
            <person name="Costa M.D."/>
            <person name="Nagy L.G."/>
            <person name="Floudas D."/>
            <person name="Copeland A."/>
            <person name="Barry K.W."/>
            <person name="Cichocki N."/>
            <person name="Veneault-Fourrey C."/>
            <person name="LaButti K."/>
            <person name="Lindquist E.A."/>
            <person name="Lipzen A."/>
            <person name="Lundell T."/>
            <person name="Morin E."/>
            <person name="Murat C."/>
            <person name="Sun H."/>
            <person name="Tunlid A."/>
            <person name="Henrissat B."/>
            <person name="Grigoriev I.V."/>
            <person name="Hibbett D.S."/>
            <person name="Martin F."/>
            <person name="Nordberg H.P."/>
            <person name="Cantor M.N."/>
            <person name="Hua S.X."/>
        </authorList>
    </citation>
    <scope>NUCLEOTIDE SEQUENCE [LARGE SCALE GENOMIC DNA]</scope>
    <source>
        <strain evidence="1 2">441</strain>
    </source>
</reference>
<evidence type="ECO:0000313" key="2">
    <source>
        <dbReference type="Proteomes" id="UP000054018"/>
    </source>
</evidence>
<dbReference type="HOGENOM" id="CLU_1797231_0_0_1"/>